<keyword evidence="6 15" id="KW-0328">Glycosyltransferase</keyword>
<dbReference type="Pfam" id="PF06003">
    <property type="entry name" value="SMN_Tudor"/>
    <property type="match status" value="1"/>
</dbReference>
<keyword evidence="7" id="KW-0808">Transferase</keyword>
<dbReference type="EMBL" id="OC001000">
    <property type="protein sequence ID" value="CAD7258873.1"/>
    <property type="molecule type" value="Genomic_DNA"/>
</dbReference>
<keyword evidence="12" id="KW-0472">Membrane</keyword>
<sequence>MKYAPKYMYSGRIYPNYLSGTGYIMSGDTVGRLYRAALTIPLFHLEDVYVTGMVARAAGIRPRDNPSFTYARRRLDPCLYRHPSVVTSHRLAPAELRRIWGLMRSPDLDCTGFTPPTTSTRSPGKHKNVASVRKSNKRAHYVVTIGNELPNIGQKVRARELKSSVILNLVKGWNSLLTYNENDSAVGQRGLKQRQGKANNLQAESNKSKPQDVSSKPTVCMNEASEILQWEVEAALTTDPDNAELLKLKTDLEEVLELTRDLLKAQLIEQQPDSSFVTKEDELSVDELVEQAATKRDWKVGDRCLALWREDGQYYEATIEDITQDGEEVSVVFDNYKNSDVTTLSLLREIRGGGNLVSESGVEGKSKKQVITKQREYQKKKMKKLQRYKQMEEEREGEKNKWLAFKQSNKSAKKVMTKKSIFASPDNVNGRVGIGTCGMSGKPMTEFTTAEKWKKGKVPRLGFHFRLQSTVRVHEIATSLTVQPMLQVL</sequence>
<feature type="region of interest" description="Disordered" evidence="17">
    <location>
        <begin position="187"/>
        <end position="216"/>
    </location>
</feature>
<dbReference type="GO" id="GO:0000139">
    <property type="term" value="C:Golgi membrane"/>
    <property type="evidence" value="ECO:0007669"/>
    <property type="project" value="UniProtKB-SubCell"/>
</dbReference>
<dbReference type="PANTHER" id="PTHR11214">
    <property type="entry name" value="BETA-1,3-N-ACETYLGLUCOSAMINYLTRANSFERASE"/>
    <property type="match status" value="1"/>
</dbReference>
<dbReference type="Gene3D" id="2.30.30.140">
    <property type="match status" value="1"/>
</dbReference>
<evidence type="ECO:0000256" key="17">
    <source>
        <dbReference type="SAM" id="MobiDB-lite"/>
    </source>
</evidence>
<evidence type="ECO:0000256" key="6">
    <source>
        <dbReference type="ARBA" id="ARBA00022676"/>
    </source>
</evidence>
<evidence type="ECO:0000256" key="16">
    <source>
        <dbReference type="SAM" id="Coils"/>
    </source>
</evidence>
<dbReference type="GO" id="GO:0006493">
    <property type="term" value="P:protein O-linked glycosylation"/>
    <property type="evidence" value="ECO:0007669"/>
    <property type="project" value="TreeGrafter"/>
</dbReference>
<dbReference type="AlphaFoldDB" id="A0A7R9AS09"/>
<dbReference type="SUPFAM" id="SSF63748">
    <property type="entry name" value="Tudor/PWWP/MBT"/>
    <property type="match status" value="1"/>
</dbReference>
<dbReference type="InterPro" id="IPR010304">
    <property type="entry name" value="SMN_Tudor"/>
</dbReference>
<evidence type="ECO:0000256" key="11">
    <source>
        <dbReference type="ARBA" id="ARBA00023034"/>
    </source>
</evidence>
<dbReference type="PROSITE" id="PS50304">
    <property type="entry name" value="TUDOR"/>
    <property type="match status" value="1"/>
</dbReference>
<keyword evidence="9" id="KW-0735">Signal-anchor</keyword>
<keyword evidence="10" id="KW-1133">Transmembrane helix</keyword>
<protein>
    <recommendedName>
        <fullName evidence="15">Hexosyltransferase</fullName>
        <ecNumber evidence="15">2.4.1.-</ecNumber>
    </recommendedName>
</protein>
<comment type="similarity">
    <text evidence="3">Belongs to the SMN family.</text>
</comment>
<evidence type="ECO:0000256" key="15">
    <source>
        <dbReference type="RuleBase" id="RU363063"/>
    </source>
</evidence>
<keyword evidence="11 15" id="KW-0333">Golgi apparatus</keyword>
<dbReference type="InterPro" id="IPR002659">
    <property type="entry name" value="Glyco_trans_31"/>
</dbReference>
<comment type="similarity">
    <text evidence="4 15">Belongs to the glycosyltransferase 31 family.</text>
</comment>
<evidence type="ECO:0000256" key="12">
    <source>
        <dbReference type="ARBA" id="ARBA00023136"/>
    </source>
</evidence>
<keyword evidence="16" id="KW-0175">Coiled coil</keyword>
<evidence type="ECO:0000256" key="8">
    <source>
        <dbReference type="ARBA" id="ARBA00022692"/>
    </source>
</evidence>
<feature type="domain" description="Tudor" evidence="18">
    <location>
        <begin position="297"/>
        <end position="357"/>
    </location>
</feature>
<organism evidence="19">
    <name type="scientific">Timema shepardi</name>
    <name type="common">Walking stick</name>
    <dbReference type="NCBI Taxonomy" id="629360"/>
    <lineage>
        <taxon>Eukaryota</taxon>
        <taxon>Metazoa</taxon>
        <taxon>Ecdysozoa</taxon>
        <taxon>Arthropoda</taxon>
        <taxon>Hexapoda</taxon>
        <taxon>Insecta</taxon>
        <taxon>Pterygota</taxon>
        <taxon>Neoptera</taxon>
        <taxon>Polyneoptera</taxon>
        <taxon>Phasmatodea</taxon>
        <taxon>Timematodea</taxon>
        <taxon>Timematoidea</taxon>
        <taxon>Timematidae</taxon>
        <taxon>Timema</taxon>
    </lineage>
</organism>
<name>A0A7R9AS09_TIMSH</name>
<dbReference type="InterPro" id="IPR002999">
    <property type="entry name" value="Tudor"/>
</dbReference>
<gene>
    <name evidence="19" type="ORF">TSIB3V08_LOCUS3094</name>
</gene>
<keyword evidence="5" id="KW-0507">mRNA processing</keyword>
<dbReference type="CDD" id="cd20399">
    <property type="entry name" value="Tudor_SPF30"/>
    <property type="match status" value="1"/>
</dbReference>
<keyword evidence="8" id="KW-0812">Transmembrane</keyword>
<evidence type="ECO:0000256" key="7">
    <source>
        <dbReference type="ARBA" id="ARBA00022679"/>
    </source>
</evidence>
<dbReference type="GO" id="GO:0006397">
    <property type="term" value="P:mRNA processing"/>
    <property type="evidence" value="ECO:0007669"/>
    <property type="project" value="UniProtKB-KW"/>
</dbReference>
<evidence type="ECO:0000256" key="9">
    <source>
        <dbReference type="ARBA" id="ARBA00022968"/>
    </source>
</evidence>
<evidence type="ECO:0000256" key="10">
    <source>
        <dbReference type="ARBA" id="ARBA00022989"/>
    </source>
</evidence>
<dbReference type="Pfam" id="PF01762">
    <property type="entry name" value="Galactosyl_T"/>
    <property type="match status" value="1"/>
</dbReference>
<dbReference type="SMART" id="SM00333">
    <property type="entry name" value="TUDOR"/>
    <property type="match status" value="1"/>
</dbReference>
<evidence type="ECO:0000313" key="19">
    <source>
        <dbReference type="EMBL" id="CAD7258873.1"/>
    </source>
</evidence>
<evidence type="ECO:0000256" key="4">
    <source>
        <dbReference type="ARBA" id="ARBA00008661"/>
    </source>
</evidence>
<evidence type="ECO:0000256" key="14">
    <source>
        <dbReference type="ARBA" id="ARBA00023242"/>
    </source>
</evidence>
<dbReference type="GO" id="GO:0008380">
    <property type="term" value="P:RNA splicing"/>
    <property type="evidence" value="ECO:0007669"/>
    <property type="project" value="UniProtKB-KW"/>
</dbReference>
<evidence type="ECO:0000256" key="1">
    <source>
        <dbReference type="ARBA" id="ARBA00004323"/>
    </source>
</evidence>
<dbReference type="GO" id="GO:0016758">
    <property type="term" value="F:hexosyltransferase activity"/>
    <property type="evidence" value="ECO:0007669"/>
    <property type="project" value="InterPro"/>
</dbReference>
<feature type="compositionally biased region" description="Polar residues" evidence="17">
    <location>
        <begin position="196"/>
        <end position="205"/>
    </location>
</feature>
<evidence type="ECO:0000256" key="5">
    <source>
        <dbReference type="ARBA" id="ARBA00022664"/>
    </source>
</evidence>
<accession>A0A7R9AS09</accession>
<dbReference type="PANTHER" id="PTHR11214:SF314">
    <property type="entry name" value="HEXOSYLTRANSFERASE"/>
    <property type="match status" value="1"/>
</dbReference>
<keyword evidence="13" id="KW-0508">mRNA splicing</keyword>
<comment type="subcellular location">
    <subcellularLocation>
        <location evidence="1 15">Golgi apparatus membrane</location>
        <topology evidence="1 15">Single-pass type II membrane protein</topology>
    </subcellularLocation>
    <subcellularLocation>
        <location evidence="2">Nucleus</location>
        <location evidence="2">Cajal body</location>
    </subcellularLocation>
</comment>
<dbReference type="GO" id="GO:0003723">
    <property type="term" value="F:RNA binding"/>
    <property type="evidence" value="ECO:0007669"/>
    <property type="project" value="InterPro"/>
</dbReference>
<evidence type="ECO:0000256" key="13">
    <source>
        <dbReference type="ARBA" id="ARBA00023187"/>
    </source>
</evidence>
<feature type="coiled-coil region" evidence="16">
    <location>
        <begin position="374"/>
        <end position="401"/>
    </location>
</feature>
<evidence type="ECO:0000256" key="2">
    <source>
        <dbReference type="ARBA" id="ARBA00004408"/>
    </source>
</evidence>
<dbReference type="EC" id="2.4.1.-" evidence="15"/>
<reference evidence="19" key="1">
    <citation type="submission" date="2020-11" db="EMBL/GenBank/DDBJ databases">
        <authorList>
            <person name="Tran Van P."/>
        </authorList>
    </citation>
    <scope>NUCLEOTIDE SEQUENCE</scope>
</reference>
<dbReference type="GO" id="GO:0015030">
    <property type="term" value="C:Cajal body"/>
    <property type="evidence" value="ECO:0007669"/>
    <property type="project" value="UniProtKB-SubCell"/>
</dbReference>
<evidence type="ECO:0000259" key="18">
    <source>
        <dbReference type="PROSITE" id="PS50304"/>
    </source>
</evidence>
<keyword evidence="14" id="KW-0539">Nucleus</keyword>
<proteinExistence type="inferred from homology"/>
<evidence type="ECO:0000256" key="3">
    <source>
        <dbReference type="ARBA" id="ARBA00005371"/>
    </source>
</evidence>